<evidence type="ECO:0008006" key="3">
    <source>
        <dbReference type="Google" id="ProtNLM"/>
    </source>
</evidence>
<organism evidence="1 2">
    <name type="scientific">Saltatorellus ferox</name>
    <dbReference type="NCBI Taxonomy" id="2528018"/>
    <lineage>
        <taxon>Bacteria</taxon>
        <taxon>Pseudomonadati</taxon>
        <taxon>Planctomycetota</taxon>
        <taxon>Planctomycetia</taxon>
        <taxon>Planctomycetia incertae sedis</taxon>
        <taxon>Saltatorellus</taxon>
    </lineage>
</organism>
<keyword evidence="2" id="KW-1185">Reference proteome</keyword>
<sequence>MALLTDILGTARPARDPLLHARVTSDPVLRFRCGAALAIGAAFGCQGPSPEAEAVRVKDVAAADPGRALVERLAGIDVLHVDLWESGERAARIEGLAQLDRTPSVAGGYALAGRPVRLSFLHDPDADAAADGSLRRVVVELNWLGVDASALPAASVPASVEPLLRGLDPADRATLVVHTAGGRPWDLGLAPLSYHAEQLREMALAEDAARSAAIPSAAPFADSEPAGDALQRAALDPFLRFCEAELLVRRPDVQQPYGASPASVWFGDVVAIDPGPDGAALRCLSGLMHRLFLEDLPGGVAAEEAERAHTPSLDEDWAVPRFLALREMMGKEAFRGLLRAFVDAHRGGKAVTWDDLATAAEAVAPDLGARFVRAWLRNPSEARVKTRWRYDEARGRVLLRVDQVHELQGGQVAPAFPFLLPVSITDAAGNVTREVLEIDKRRDLLEIDAPTLPVRFDVDPDETLAPLLTLEPSDPEDPEAR</sequence>
<protein>
    <recommendedName>
        <fullName evidence="3">Peptidase M1 membrane alanine aminopeptidase domain-containing protein</fullName>
    </recommendedName>
</protein>
<reference evidence="1 2" key="1">
    <citation type="submission" date="2019-02" db="EMBL/GenBank/DDBJ databases">
        <title>Deep-cultivation of Planctomycetes and their phenomic and genomic characterization uncovers novel biology.</title>
        <authorList>
            <person name="Wiegand S."/>
            <person name="Jogler M."/>
            <person name="Boedeker C."/>
            <person name="Pinto D."/>
            <person name="Vollmers J."/>
            <person name="Rivas-Marin E."/>
            <person name="Kohn T."/>
            <person name="Peeters S.H."/>
            <person name="Heuer A."/>
            <person name="Rast P."/>
            <person name="Oberbeckmann S."/>
            <person name="Bunk B."/>
            <person name="Jeske O."/>
            <person name="Meyerdierks A."/>
            <person name="Storesund J.E."/>
            <person name="Kallscheuer N."/>
            <person name="Luecker S."/>
            <person name="Lage O.M."/>
            <person name="Pohl T."/>
            <person name="Merkel B.J."/>
            <person name="Hornburger P."/>
            <person name="Mueller R.-W."/>
            <person name="Bruemmer F."/>
            <person name="Labrenz M."/>
            <person name="Spormann A.M."/>
            <person name="Op den Camp H."/>
            <person name="Overmann J."/>
            <person name="Amann R."/>
            <person name="Jetten M.S.M."/>
            <person name="Mascher T."/>
            <person name="Medema M.H."/>
            <person name="Devos D.P."/>
            <person name="Kaster A.-K."/>
            <person name="Ovreas L."/>
            <person name="Rohde M."/>
            <person name="Galperin M.Y."/>
            <person name="Jogler C."/>
        </authorList>
    </citation>
    <scope>NUCLEOTIDE SEQUENCE [LARGE SCALE GENOMIC DNA]</scope>
    <source>
        <strain evidence="1 2">Poly30</strain>
    </source>
</reference>
<evidence type="ECO:0000313" key="1">
    <source>
        <dbReference type="EMBL" id="QDV06268.1"/>
    </source>
</evidence>
<name>A0A518EQ94_9BACT</name>
<proteinExistence type="predicted"/>
<evidence type="ECO:0000313" key="2">
    <source>
        <dbReference type="Proteomes" id="UP000320390"/>
    </source>
</evidence>
<dbReference type="EMBL" id="CP036434">
    <property type="protein sequence ID" value="QDV06268.1"/>
    <property type="molecule type" value="Genomic_DNA"/>
</dbReference>
<dbReference type="Proteomes" id="UP000320390">
    <property type="component" value="Chromosome"/>
</dbReference>
<dbReference type="AlphaFoldDB" id="A0A518EQ94"/>
<accession>A0A518EQ94</accession>
<gene>
    <name evidence="1" type="ORF">Poly30_17760</name>
</gene>